<keyword evidence="2" id="KW-0732">Signal</keyword>
<name>A0ABS4CJ54_9ENTE</name>
<dbReference type="EMBL" id="JAEDXU010000004">
    <property type="protein sequence ID" value="MBP1046504.1"/>
    <property type="molecule type" value="Genomic_DNA"/>
</dbReference>
<dbReference type="Pfam" id="PF13731">
    <property type="entry name" value="WxL"/>
    <property type="match status" value="1"/>
</dbReference>
<protein>
    <submittedName>
        <fullName evidence="4">WxL domain-containing protein</fullName>
    </submittedName>
</protein>
<sequence length="269" mass="29239">MKNRHLIPAVLFIALFGLCGTEQVQAESNSAKNRATVEFSNTDTEIDDIRDPENPDVSVDPGESPSTSGPLRIDFVPQLNFHVNAISDKDVSLPVNAQLFLDGQTTARGNFVQVSDYRKAAKGWTLQLRQESQFSNFDTKNSVLNGAVLSFDKSWTNSVNKDTVASPLVSKEIIRLEHVGETYNLATAESGGGTGTWSISFGASAENPAELISTLTPKADKEGEPVLDAVFNNQQVQENSAIRLSIPGKTEKDPVNYSTVLTWILAELP</sequence>
<feature type="signal peptide" evidence="2">
    <location>
        <begin position="1"/>
        <end position="26"/>
    </location>
</feature>
<feature type="region of interest" description="Disordered" evidence="1">
    <location>
        <begin position="27"/>
        <end position="69"/>
    </location>
</feature>
<evidence type="ECO:0000313" key="4">
    <source>
        <dbReference type="EMBL" id="MBP1046504.1"/>
    </source>
</evidence>
<dbReference type="Proteomes" id="UP000673375">
    <property type="component" value="Unassembled WGS sequence"/>
</dbReference>
<feature type="domain" description="WxL" evidence="3">
    <location>
        <begin position="27"/>
        <end position="269"/>
    </location>
</feature>
<evidence type="ECO:0000259" key="3">
    <source>
        <dbReference type="Pfam" id="PF13731"/>
    </source>
</evidence>
<dbReference type="InterPro" id="IPR027994">
    <property type="entry name" value="WxL_dom"/>
</dbReference>
<evidence type="ECO:0000256" key="2">
    <source>
        <dbReference type="SAM" id="SignalP"/>
    </source>
</evidence>
<evidence type="ECO:0000256" key="1">
    <source>
        <dbReference type="SAM" id="MobiDB-lite"/>
    </source>
</evidence>
<comment type="caution">
    <text evidence="4">The sequence shown here is derived from an EMBL/GenBank/DDBJ whole genome shotgun (WGS) entry which is preliminary data.</text>
</comment>
<proteinExistence type="predicted"/>
<keyword evidence="5" id="KW-1185">Reference proteome</keyword>
<evidence type="ECO:0000313" key="5">
    <source>
        <dbReference type="Proteomes" id="UP000673375"/>
    </source>
</evidence>
<gene>
    <name evidence="4" type="ORF">I6N96_09420</name>
</gene>
<accession>A0ABS4CJ54</accession>
<organism evidence="4 5">
    <name type="scientific">Enterococcus larvae</name>
    <dbReference type="NCBI Taxonomy" id="2794352"/>
    <lineage>
        <taxon>Bacteria</taxon>
        <taxon>Bacillati</taxon>
        <taxon>Bacillota</taxon>
        <taxon>Bacilli</taxon>
        <taxon>Lactobacillales</taxon>
        <taxon>Enterococcaceae</taxon>
        <taxon>Enterococcus</taxon>
    </lineage>
</organism>
<reference evidence="4 5" key="1">
    <citation type="submission" date="2020-12" db="EMBL/GenBank/DDBJ databases">
        <title>Vagococcus allomyrinae sp. nov. and Enterococcus lavae sp. nov., isolated from the larvae of Allomyrina dichotoma.</title>
        <authorList>
            <person name="Lee S.D."/>
        </authorList>
    </citation>
    <scope>NUCLEOTIDE SEQUENCE [LARGE SCALE GENOMIC DNA]</scope>
    <source>
        <strain evidence="4 5">BWM-S5</strain>
    </source>
</reference>
<feature type="chain" id="PRO_5046976282" evidence="2">
    <location>
        <begin position="27"/>
        <end position="269"/>
    </location>
</feature>
<dbReference type="RefSeq" id="WP_209557322.1">
    <property type="nucleotide sequence ID" value="NZ_JAEDXU010000004.1"/>
</dbReference>
<feature type="compositionally biased region" description="Polar residues" evidence="1">
    <location>
        <begin position="27"/>
        <end position="43"/>
    </location>
</feature>